<dbReference type="InterPro" id="IPR055896">
    <property type="entry name" value="DUF7473"/>
</dbReference>
<dbReference type="Pfam" id="PF24285">
    <property type="entry name" value="DUF7473"/>
    <property type="match status" value="1"/>
</dbReference>
<proteinExistence type="predicted"/>
<keyword evidence="1" id="KW-0812">Transmembrane</keyword>
<dbReference type="EMBL" id="WOWB01000001">
    <property type="protein sequence ID" value="NLV04861.1"/>
    <property type="molecule type" value="Genomic_DNA"/>
</dbReference>
<reference evidence="2 4" key="1">
    <citation type="submission" date="2015-08" db="EMBL/GenBank/DDBJ databases">
        <title>Genomes of Isolates from Cabo Rojo, PR.</title>
        <authorList>
            <person name="Sanchez-Nieves R.L."/>
            <person name="Montalvo-Rodriguez R."/>
        </authorList>
    </citation>
    <scope>NUCLEOTIDE SEQUENCE [LARGE SCALE GENOMIC DNA]</scope>
    <source>
        <strain evidence="2 4">SL3</strain>
    </source>
</reference>
<dbReference type="AlphaFoldDB" id="A0A0N0BQE2"/>
<reference evidence="3" key="2">
    <citation type="submission" date="2019-12" db="EMBL/GenBank/DDBJ databases">
        <title>The whole-genome sequencing of Haloarcula japonica strain pws8.</title>
        <authorList>
            <person name="Verma D.K."/>
            <person name="Gopal K."/>
            <person name="Prasad E.S."/>
        </authorList>
    </citation>
    <scope>NUCLEOTIDE SEQUENCE</scope>
    <source>
        <strain evidence="3">Pws8</strain>
    </source>
</reference>
<organism evidence="2 4">
    <name type="scientific">Haloarcula rubripromontorii</name>
    <dbReference type="NCBI Taxonomy" id="1705562"/>
    <lineage>
        <taxon>Archaea</taxon>
        <taxon>Methanobacteriati</taxon>
        <taxon>Methanobacteriota</taxon>
        <taxon>Stenosarchaea group</taxon>
        <taxon>Halobacteria</taxon>
        <taxon>Halobacteriales</taxon>
        <taxon>Haloarculaceae</taxon>
        <taxon>Haloarcula</taxon>
    </lineage>
</organism>
<dbReference type="RefSeq" id="WP_053967032.1">
    <property type="nucleotide sequence ID" value="NZ_JAWJXX010000021.1"/>
</dbReference>
<feature type="transmembrane region" description="Helical" evidence="1">
    <location>
        <begin position="12"/>
        <end position="40"/>
    </location>
</feature>
<name>A0A0N0BQE2_9EURY</name>
<dbReference type="EMBL" id="LIUF01000001">
    <property type="protein sequence ID" value="KOX95293.1"/>
    <property type="molecule type" value="Genomic_DNA"/>
</dbReference>
<evidence type="ECO:0000313" key="2">
    <source>
        <dbReference type="EMBL" id="KOX95293.1"/>
    </source>
</evidence>
<keyword evidence="4" id="KW-1185">Reference proteome</keyword>
<dbReference type="OrthoDB" id="326734at2157"/>
<evidence type="ECO:0000313" key="4">
    <source>
        <dbReference type="Proteomes" id="UP000037729"/>
    </source>
</evidence>
<gene>
    <name evidence="2" type="ORF">AMS69_04660</name>
    <name evidence="3" type="ORF">GOC83_01735</name>
</gene>
<keyword evidence="1" id="KW-0472">Membrane</keyword>
<keyword evidence="1" id="KW-1133">Transmembrane helix</keyword>
<feature type="transmembrane region" description="Helical" evidence="1">
    <location>
        <begin position="107"/>
        <end position="128"/>
    </location>
</feature>
<evidence type="ECO:0000256" key="1">
    <source>
        <dbReference type="SAM" id="Phobius"/>
    </source>
</evidence>
<evidence type="ECO:0000313" key="3">
    <source>
        <dbReference type="EMBL" id="NLV04861.1"/>
    </source>
</evidence>
<protein>
    <submittedName>
        <fullName evidence="2">Uncharacterized protein</fullName>
    </submittedName>
</protein>
<comment type="caution">
    <text evidence="2">The sequence shown here is derived from an EMBL/GenBank/DDBJ whole genome shotgun (WGS) entry which is preliminary data.</text>
</comment>
<dbReference type="Proteomes" id="UP000610611">
    <property type="component" value="Unassembled WGS sequence"/>
</dbReference>
<dbReference type="PATRIC" id="fig|1705562.3.peg.1910"/>
<accession>A0A0N0BQE2</accession>
<feature type="transmembrane region" description="Helical" evidence="1">
    <location>
        <begin position="71"/>
        <end position="95"/>
    </location>
</feature>
<sequence length="129" mass="13426">MLQSGFSSLTGGGILAVLVTVLVTWLFYAVTLHLAATFFIGDVPSQLAAKAALAPALVSLVLQRWGVESGIVSADLGVAVVLFLTLVADGIAISVSYRLSTRSTAPLVALHLAFAAVLGFALNNIFMFF</sequence>
<dbReference type="Proteomes" id="UP000037729">
    <property type="component" value="Unassembled WGS sequence"/>
</dbReference>